<protein>
    <submittedName>
        <fullName evidence="3">Synaptotagmin-1</fullName>
    </submittedName>
</protein>
<comment type="caution">
    <text evidence="3">The sequence shown here is derived from an EMBL/GenBank/DDBJ whole genome shotgun (WGS) entry which is preliminary data.</text>
</comment>
<gene>
    <name evidence="3" type="ORF">HOLleu_25045</name>
</gene>
<feature type="domain" description="C2" evidence="2">
    <location>
        <begin position="142"/>
        <end position="265"/>
    </location>
</feature>
<dbReference type="GO" id="GO:0000149">
    <property type="term" value="F:SNARE binding"/>
    <property type="evidence" value="ECO:0007669"/>
    <property type="project" value="TreeGrafter"/>
</dbReference>
<keyword evidence="1" id="KW-1133">Transmembrane helix</keyword>
<dbReference type="GO" id="GO:0005886">
    <property type="term" value="C:plasma membrane"/>
    <property type="evidence" value="ECO:0007669"/>
    <property type="project" value="TreeGrafter"/>
</dbReference>
<dbReference type="InterPro" id="IPR000008">
    <property type="entry name" value="C2_dom"/>
</dbReference>
<keyword evidence="1" id="KW-0812">Transmembrane</keyword>
<feature type="transmembrane region" description="Helical" evidence="1">
    <location>
        <begin position="12"/>
        <end position="36"/>
    </location>
</feature>
<dbReference type="GO" id="GO:0070382">
    <property type="term" value="C:exocytic vesicle"/>
    <property type="evidence" value="ECO:0007669"/>
    <property type="project" value="TreeGrafter"/>
</dbReference>
<name>A0A9Q1BSG7_HOLLE</name>
<keyword evidence="1" id="KW-0472">Membrane</keyword>
<dbReference type="GO" id="GO:0030276">
    <property type="term" value="F:clathrin binding"/>
    <property type="evidence" value="ECO:0007669"/>
    <property type="project" value="TreeGrafter"/>
</dbReference>
<dbReference type="SMART" id="SM00239">
    <property type="entry name" value="C2"/>
    <property type="match status" value="2"/>
</dbReference>
<evidence type="ECO:0000313" key="4">
    <source>
        <dbReference type="Proteomes" id="UP001152320"/>
    </source>
</evidence>
<dbReference type="OrthoDB" id="67700at2759"/>
<dbReference type="AlphaFoldDB" id="A0A9Q1BSG7"/>
<dbReference type="Proteomes" id="UP001152320">
    <property type="component" value="Chromosome 12"/>
</dbReference>
<dbReference type="Gene3D" id="2.60.40.150">
    <property type="entry name" value="C2 domain"/>
    <property type="match status" value="2"/>
</dbReference>
<organism evidence="3 4">
    <name type="scientific">Holothuria leucospilota</name>
    <name type="common">Black long sea cucumber</name>
    <name type="synonym">Mertensiothuria leucospilota</name>
    <dbReference type="NCBI Taxonomy" id="206669"/>
    <lineage>
        <taxon>Eukaryota</taxon>
        <taxon>Metazoa</taxon>
        <taxon>Echinodermata</taxon>
        <taxon>Eleutherozoa</taxon>
        <taxon>Echinozoa</taxon>
        <taxon>Holothuroidea</taxon>
        <taxon>Aspidochirotacea</taxon>
        <taxon>Aspidochirotida</taxon>
        <taxon>Holothuriidae</taxon>
        <taxon>Holothuria</taxon>
    </lineage>
</organism>
<dbReference type="GO" id="GO:0005544">
    <property type="term" value="F:calcium-dependent phospholipid binding"/>
    <property type="evidence" value="ECO:0007669"/>
    <property type="project" value="TreeGrafter"/>
</dbReference>
<reference evidence="3" key="1">
    <citation type="submission" date="2021-10" db="EMBL/GenBank/DDBJ databases">
        <title>Tropical sea cucumber genome reveals ecological adaptation and Cuvierian tubules defense mechanism.</title>
        <authorList>
            <person name="Chen T."/>
        </authorList>
    </citation>
    <scope>NUCLEOTIDE SEQUENCE</scope>
    <source>
        <strain evidence="3">Nanhai2018</strain>
        <tissue evidence="3">Muscle</tissue>
    </source>
</reference>
<evidence type="ECO:0000259" key="2">
    <source>
        <dbReference type="PROSITE" id="PS50004"/>
    </source>
</evidence>
<evidence type="ECO:0000313" key="3">
    <source>
        <dbReference type="EMBL" id="KAJ8031744.1"/>
    </source>
</evidence>
<dbReference type="GO" id="GO:0005509">
    <property type="term" value="F:calcium ion binding"/>
    <property type="evidence" value="ECO:0007669"/>
    <property type="project" value="TreeGrafter"/>
</dbReference>
<dbReference type="InterPro" id="IPR035892">
    <property type="entry name" value="C2_domain_sf"/>
</dbReference>
<sequence>MTLRADPSVIILMIVTLTLGSMLGAILLLCVLYRIMRYYRPHIKTKKSEKEKTPSQTSAMPLMSVAGESWEKISLDSGTVTSKLISGDYGSIQTGLSTVPDSPASLDTFQFDSSITDGSELVSPGEEIRFLNLPQVDQKAGEIGTIEFSTKFTNAKGLTITVHSVEKLPKKEIGGTTDPYVKVQLVKDDTRKSPEFEFQTPTKKDTESPIFEQSFTARIAYPNIHDYFLKLIVCDYSKYFDVDAIGEVKLPLDDIEPDFTIRSTLELTPSMSDSKGDVLVSLSYLPTSKRLLVTVLQARGLAMPEDKIENVETYARIVLIVGHRKIRRKKTMASKTGKNVSFDERFYFDIPMEKLEKIKLMIIVTNGRDSGYDSESGLGGPEVEIGKVLIGHSCSTKAHAHWKEMLLFPRIQIAQWYTLRA</sequence>
<dbReference type="Pfam" id="PF00168">
    <property type="entry name" value="C2"/>
    <property type="match status" value="2"/>
</dbReference>
<dbReference type="CDD" id="cd00276">
    <property type="entry name" value="C2B_Synaptotagmin"/>
    <property type="match status" value="1"/>
</dbReference>
<dbReference type="EMBL" id="JAIZAY010000012">
    <property type="protein sequence ID" value="KAJ8031744.1"/>
    <property type="molecule type" value="Genomic_DNA"/>
</dbReference>
<accession>A0A9Q1BSG7</accession>
<dbReference type="GO" id="GO:0017156">
    <property type="term" value="P:calcium-ion regulated exocytosis"/>
    <property type="evidence" value="ECO:0007669"/>
    <property type="project" value="TreeGrafter"/>
</dbReference>
<dbReference type="PROSITE" id="PS50004">
    <property type="entry name" value="C2"/>
    <property type="match status" value="2"/>
</dbReference>
<evidence type="ECO:0000256" key="1">
    <source>
        <dbReference type="SAM" id="Phobius"/>
    </source>
</evidence>
<dbReference type="PANTHER" id="PTHR10024">
    <property type="entry name" value="SYNAPTOTAGMIN"/>
    <property type="match status" value="1"/>
</dbReference>
<feature type="domain" description="C2" evidence="2">
    <location>
        <begin position="274"/>
        <end position="417"/>
    </location>
</feature>
<keyword evidence="4" id="KW-1185">Reference proteome</keyword>
<dbReference type="SUPFAM" id="SSF49562">
    <property type="entry name" value="C2 domain (Calcium/lipid-binding domain, CaLB)"/>
    <property type="match status" value="2"/>
</dbReference>
<dbReference type="GO" id="GO:0001786">
    <property type="term" value="F:phosphatidylserine binding"/>
    <property type="evidence" value="ECO:0007669"/>
    <property type="project" value="TreeGrafter"/>
</dbReference>
<proteinExistence type="predicted"/>